<protein>
    <submittedName>
        <fullName evidence="1">Uncharacterized protein</fullName>
    </submittedName>
</protein>
<sequence>MRFLEDNAFSIRSLIKDSTGSYNELSIIPVLHKKCKKKKPNIYSRRNTLAVNKVTQILIIQI</sequence>
<evidence type="ECO:0000313" key="2">
    <source>
        <dbReference type="Proteomes" id="UP001233999"/>
    </source>
</evidence>
<reference evidence="1" key="2">
    <citation type="submission" date="2023-05" db="EMBL/GenBank/DDBJ databases">
        <authorList>
            <person name="Fouks B."/>
        </authorList>
    </citation>
    <scope>NUCLEOTIDE SEQUENCE</scope>
    <source>
        <strain evidence="1">Stay&amp;Tobe</strain>
        <tissue evidence="1">Testes</tissue>
    </source>
</reference>
<organism evidence="1 2">
    <name type="scientific">Diploptera punctata</name>
    <name type="common">Pacific beetle cockroach</name>
    <dbReference type="NCBI Taxonomy" id="6984"/>
    <lineage>
        <taxon>Eukaryota</taxon>
        <taxon>Metazoa</taxon>
        <taxon>Ecdysozoa</taxon>
        <taxon>Arthropoda</taxon>
        <taxon>Hexapoda</taxon>
        <taxon>Insecta</taxon>
        <taxon>Pterygota</taxon>
        <taxon>Neoptera</taxon>
        <taxon>Polyneoptera</taxon>
        <taxon>Dictyoptera</taxon>
        <taxon>Blattodea</taxon>
        <taxon>Blaberoidea</taxon>
        <taxon>Blaberidae</taxon>
        <taxon>Diplopterinae</taxon>
        <taxon>Diploptera</taxon>
    </lineage>
</organism>
<comment type="caution">
    <text evidence="1">The sequence shown here is derived from an EMBL/GenBank/DDBJ whole genome shotgun (WGS) entry which is preliminary data.</text>
</comment>
<gene>
    <name evidence="1" type="ORF">L9F63_021857</name>
</gene>
<proteinExistence type="predicted"/>
<feature type="non-terminal residue" evidence="1">
    <location>
        <position position="1"/>
    </location>
</feature>
<reference evidence="1" key="1">
    <citation type="journal article" date="2023" name="IScience">
        <title>Live-bearing cockroach genome reveals convergent evolutionary mechanisms linked to viviparity in insects and beyond.</title>
        <authorList>
            <person name="Fouks B."/>
            <person name="Harrison M.C."/>
            <person name="Mikhailova A.A."/>
            <person name="Marchal E."/>
            <person name="English S."/>
            <person name="Carruthers M."/>
            <person name="Jennings E.C."/>
            <person name="Chiamaka E.L."/>
            <person name="Frigard R.A."/>
            <person name="Pippel M."/>
            <person name="Attardo G.M."/>
            <person name="Benoit J.B."/>
            <person name="Bornberg-Bauer E."/>
            <person name="Tobe S.S."/>
        </authorList>
    </citation>
    <scope>NUCLEOTIDE SEQUENCE</scope>
    <source>
        <strain evidence="1">Stay&amp;Tobe</strain>
    </source>
</reference>
<evidence type="ECO:0000313" key="1">
    <source>
        <dbReference type="EMBL" id="KAJ9583807.1"/>
    </source>
</evidence>
<name>A0AAD7ZNR6_DIPPU</name>
<dbReference type="AlphaFoldDB" id="A0AAD7ZNR6"/>
<dbReference type="EMBL" id="JASPKZ010007525">
    <property type="protein sequence ID" value="KAJ9583807.1"/>
    <property type="molecule type" value="Genomic_DNA"/>
</dbReference>
<dbReference type="Proteomes" id="UP001233999">
    <property type="component" value="Unassembled WGS sequence"/>
</dbReference>
<keyword evidence="2" id="KW-1185">Reference proteome</keyword>
<accession>A0AAD7ZNR6</accession>